<sequence>MLNCKADPTLKDYFRDKVHFADFLNGIYFSG</sequence>
<evidence type="ECO:0000313" key="3">
    <source>
        <dbReference type="Proteomes" id="UP000295515"/>
    </source>
</evidence>
<gene>
    <name evidence="2" type="ORF">EDD60_1141</name>
    <name evidence="1" type="ORF">EDD60_11662</name>
</gene>
<keyword evidence="3" id="KW-1185">Reference proteome</keyword>
<dbReference type="EMBL" id="SMCQ01000014">
    <property type="protein sequence ID" value="TCV97835.1"/>
    <property type="molecule type" value="Genomic_DNA"/>
</dbReference>
<dbReference type="Proteomes" id="UP000295515">
    <property type="component" value="Unassembled WGS sequence"/>
</dbReference>
<organism evidence="2 3">
    <name type="scientific">Longibaculum muris</name>
    <dbReference type="NCBI Taxonomy" id="1796628"/>
    <lineage>
        <taxon>Bacteria</taxon>
        <taxon>Bacillati</taxon>
        <taxon>Bacillota</taxon>
        <taxon>Erysipelotrichia</taxon>
        <taxon>Erysipelotrichales</taxon>
        <taxon>Coprobacillaceae</taxon>
        <taxon>Longibaculum</taxon>
    </lineage>
</organism>
<protein>
    <submittedName>
        <fullName evidence="2">Uncharacterized protein</fullName>
    </submittedName>
</protein>
<proteinExistence type="predicted"/>
<comment type="caution">
    <text evidence="2">The sequence shown here is derived from an EMBL/GenBank/DDBJ whole genome shotgun (WGS) entry which is preliminary data.</text>
</comment>
<evidence type="ECO:0000313" key="1">
    <source>
        <dbReference type="EMBL" id="TCV96566.1"/>
    </source>
</evidence>
<feature type="non-terminal residue" evidence="2">
    <location>
        <position position="31"/>
    </location>
</feature>
<name>A0A4R3YXC9_9FIRM</name>
<reference evidence="2 3" key="1">
    <citation type="submission" date="2019-03" db="EMBL/GenBank/DDBJ databases">
        <title>Genomic Encyclopedia of Type Strains, Phase IV (KMG-IV): sequencing the most valuable type-strain genomes for metagenomic binning, comparative biology and taxonomic classification.</title>
        <authorList>
            <person name="Goeker M."/>
        </authorList>
    </citation>
    <scope>NUCLEOTIDE SEQUENCE [LARGE SCALE GENOMIC DNA]</scope>
    <source>
        <strain evidence="2 3">DSM 29487</strain>
    </source>
</reference>
<dbReference type="AlphaFoldDB" id="A0A4R3YXC9"/>
<accession>A0A4R3YXC9</accession>
<evidence type="ECO:0000313" key="2">
    <source>
        <dbReference type="EMBL" id="TCV97835.1"/>
    </source>
</evidence>
<dbReference type="EMBL" id="SMCQ01000016">
    <property type="protein sequence ID" value="TCV96566.1"/>
    <property type="molecule type" value="Genomic_DNA"/>
</dbReference>